<feature type="domain" description="SLC26A/SulP transporter" evidence="6">
    <location>
        <begin position="111"/>
        <end position="178"/>
    </location>
</feature>
<keyword evidence="4 5" id="KW-0472">Membrane</keyword>
<dbReference type="InterPro" id="IPR011547">
    <property type="entry name" value="SLC26A/SulP_dom"/>
</dbReference>
<dbReference type="WBParaSite" id="GPUH_0001888101-mRNA-1">
    <property type="protein sequence ID" value="GPUH_0001888101-mRNA-1"/>
    <property type="gene ID" value="GPUH_0001888101"/>
</dbReference>
<dbReference type="GO" id="GO:0055085">
    <property type="term" value="P:transmembrane transport"/>
    <property type="evidence" value="ECO:0007669"/>
    <property type="project" value="InterPro"/>
</dbReference>
<keyword evidence="3 5" id="KW-1133">Transmembrane helix</keyword>
<comment type="subcellular location">
    <subcellularLocation>
        <location evidence="1">Membrane</location>
        <topology evidence="1">Multi-pass membrane protein</topology>
    </subcellularLocation>
</comment>
<evidence type="ECO:0000256" key="3">
    <source>
        <dbReference type="ARBA" id="ARBA00022989"/>
    </source>
</evidence>
<feature type="transmembrane region" description="Helical" evidence="5">
    <location>
        <begin position="46"/>
        <end position="63"/>
    </location>
</feature>
<protein>
    <submittedName>
        <fullName evidence="9">Sulfate_transp domain-containing protein</fullName>
    </submittedName>
</protein>
<keyword evidence="2 5" id="KW-0812">Transmembrane</keyword>
<evidence type="ECO:0000313" key="8">
    <source>
        <dbReference type="Proteomes" id="UP000271098"/>
    </source>
</evidence>
<evidence type="ECO:0000256" key="1">
    <source>
        <dbReference type="ARBA" id="ARBA00004141"/>
    </source>
</evidence>
<evidence type="ECO:0000256" key="4">
    <source>
        <dbReference type="ARBA" id="ARBA00023136"/>
    </source>
</evidence>
<evidence type="ECO:0000313" key="7">
    <source>
        <dbReference type="EMBL" id="VDN32581.1"/>
    </source>
</evidence>
<reference evidence="9" key="1">
    <citation type="submission" date="2016-06" db="UniProtKB">
        <authorList>
            <consortium name="WormBaseParasite"/>
        </authorList>
    </citation>
    <scope>IDENTIFICATION</scope>
</reference>
<dbReference type="InterPro" id="IPR001902">
    <property type="entry name" value="SLC26A/SulP_fam"/>
</dbReference>
<gene>
    <name evidence="7" type="ORF">GPUH_LOCUS18856</name>
</gene>
<dbReference type="OrthoDB" id="288203at2759"/>
<dbReference type="PANTHER" id="PTHR11814">
    <property type="entry name" value="SULFATE TRANSPORTER"/>
    <property type="match status" value="1"/>
</dbReference>
<keyword evidence="8" id="KW-1185">Reference proteome</keyword>
<proteinExistence type="predicted"/>
<dbReference type="GO" id="GO:0016020">
    <property type="term" value="C:membrane"/>
    <property type="evidence" value="ECO:0007669"/>
    <property type="project" value="UniProtKB-SubCell"/>
</dbReference>
<dbReference type="Pfam" id="PF00916">
    <property type="entry name" value="Sulfate_transp"/>
    <property type="match status" value="2"/>
</dbReference>
<dbReference type="Proteomes" id="UP000271098">
    <property type="component" value="Unassembled WGS sequence"/>
</dbReference>
<feature type="transmembrane region" description="Helical" evidence="5">
    <location>
        <begin position="99"/>
        <end position="127"/>
    </location>
</feature>
<evidence type="ECO:0000256" key="2">
    <source>
        <dbReference type="ARBA" id="ARBA00022692"/>
    </source>
</evidence>
<sequence length="202" mass="22549">MVRDLILAFPQTNYCALGLSIFAIIFLSVGRDYVNPWVKKRSPVPLPLELILVIIATIFSVIVDLKKNYDVKIVDYIPQGMPMPSLPHFDLIPYLLNDAFAIAIVSYMFDLYAVGLMHTLASFFPVYPTGASLSRSAVCEQSGANTQLYTLFSSALLLTVIVFVGPLLEPLPMVGSATSLVLIYDWCLCNFTKARWRLDRMS</sequence>
<organism evidence="9">
    <name type="scientific">Gongylonema pulchrum</name>
    <dbReference type="NCBI Taxonomy" id="637853"/>
    <lineage>
        <taxon>Eukaryota</taxon>
        <taxon>Metazoa</taxon>
        <taxon>Ecdysozoa</taxon>
        <taxon>Nematoda</taxon>
        <taxon>Chromadorea</taxon>
        <taxon>Rhabditida</taxon>
        <taxon>Spirurina</taxon>
        <taxon>Spiruromorpha</taxon>
        <taxon>Spiruroidea</taxon>
        <taxon>Gongylonematidae</taxon>
        <taxon>Gongylonema</taxon>
    </lineage>
</organism>
<accession>A0A183ED15</accession>
<evidence type="ECO:0000256" key="5">
    <source>
        <dbReference type="SAM" id="Phobius"/>
    </source>
</evidence>
<reference evidence="7 8" key="2">
    <citation type="submission" date="2018-11" db="EMBL/GenBank/DDBJ databases">
        <authorList>
            <consortium name="Pathogen Informatics"/>
        </authorList>
    </citation>
    <scope>NUCLEOTIDE SEQUENCE [LARGE SCALE GENOMIC DNA]</scope>
</reference>
<evidence type="ECO:0000259" key="6">
    <source>
        <dbReference type="Pfam" id="PF00916"/>
    </source>
</evidence>
<dbReference type="EMBL" id="UYRT01087466">
    <property type="protein sequence ID" value="VDN32581.1"/>
    <property type="molecule type" value="Genomic_DNA"/>
</dbReference>
<evidence type="ECO:0000313" key="9">
    <source>
        <dbReference type="WBParaSite" id="GPUH_0001888101-mRNA-1"/>
    </source>
</evidence>
<name>A0A183ED15_9BILA</name>
<feature type="transmembrane region" description="Helical" evidence="5">
    <location>
        <begin position="16"/>
        <end position="34"/>
    </location>
</feature>
<dbReference type="AlphaFoldDB" id="A0A183ED15"/>
<feature type="domain" description="SLC26A/SulP transporter" evidence="6">
    <location>
        <begin position="3"/>
        <end position="108"/>
    </location>
</feature>